<name>A0A498K0Q3_MALDO</name>
<evidence type="ECO:0000313" key="15">
    <source>
        <dbReference type="EMBL" id="RXH99312.1"/>
    </source>
</evidence>
<dbReference type="Gene3D" id="3.30.200.20">
    <property type="entry name" value="Phosphorylase Kinase, domain 1"/>
    <property type="match status" value="1"/>
</dbReference>
<gene>
    <name evidence="15" type="ORF">DVH24_011637</name>
</gene>
<evidence type="ECO:0000256" key="5">
    <source>
        <dbReference type="ARBA" id="ARBA00022741"/>
    </source>
</evidence>
<feature type="transmembrane region" description="Helical" evidence="12">
    <location>
        <begin position="45"/>
        <end position="65"/>
    </location>
</feature>
<keyword evidence="2" id="KW-0723">Serine/threonine-protein kinase</keyword>
<keyword evidence="4" id="KW-0732">Signal</keyword>
<dbReference type="InterPro" id="IPR011009">
    <property type="entry name" value="Kinase-like_dom_sf"/>
</dbReference>
<accession>A0A498K0Q3</accession>
<keyword evidence="8" id="KW-1015">Disulfide bond</keyword>
<feature type="transmembrane region" description="Helical" evidence="12">
    <location>
        <begin position="71"/>
        <end position="88"/>
    </location>
</feature>
<keyword evidence="12" id="KW-0812">Transmembrane</keyword>
<comment type="caution">
    <text evidence="15">The sequence shown here is derived from an EMBL/GenBank/DDBJ whole genome shotgun (WGS) entry which is preliminary data.</text>
</comment>
<dbReference type="GO" id="GO:0048544">
    <property type="term" value="P:recognition of pollen"/>
    <property type="evidence" value="ECO:0007669"/>
    <property type="project" value="InterPro"/>
</dbReference>
<dbReference type="InterPro" id="IPR001480">
    <property type="entry name" value="Bulb-type_lectin_dom"/>
</dbReference>
<feature type="domain" description="Bulb-type lectin" evidence="13">
    <location>
        <begin position="300"/>
        <end position="425"/>
    </location>
</feature>
<protein>
    <recommendedName>
        <fullName evidence="1">non-specific serine/threonine protein kinase</fullName>
        <ecNumber evidence="1">2.7.11.1</ecNumber>
    </recommendedName>
</protein>
<dbReference type="InterPro" id="IPR003609">
    <property type="entry name" value="Pan_app"/>
</dbReference>
<dbReference type="SUPFAM" id="SSF51110">
    <property type="entry name" value="alpha-D-mannose-specific plant lectins"/>
    <property type="match status" value="2"/>
</dbReference>
<dbReference type="EMBL" id="RDQH01000331">
    <property type="protein sequence ID" value="RXH99312.1"/>
    <property type="molecule type" value="Genomic_DNA"/>
</dbReference>
<dbReference type="Pfam" id="PF00954">
    <property type="entry name" value="S_locus_glycop"/>
    <property type="match status" value="1"/>
</dbReference>
<feature type="transmembrane region" description="Helical" evidence="12">
    <location>
        <begin position="872"/>
        <end position="896"/>
    </location>
</feature>
<dbReference type="EC" id="2.7.11.1" evidence="1"/>
<evidence type="ECO:0000256" key="12">
    <source>
        <dbReference type="SAM" id="Phobius"/>
    </source>
</evidence>
<dbReference type="PANTHER" id="PTHR32444">
    <property type="entry name" value="BULB-TYPE LECTIN DOMAIN-CONTAINING PROTEIN"/>
    <property type="match status" value="1"/>
</dbReference>
<comment type="catalytic activity">
    <reaction evidence="11">
        <text>L-seryl-[protein] + ATP = O-phospho-L-seryl-[protein] + ADP + H(+)</text>
        <dbReference type="Rhea" id="RHEA:17989"/>
        <dbReference type="Rhea" id="RHEA-COMP:9863"/>
        <dbReference type="Rhea" id="RHEA-COMP:11604"/>
        <dbReference type="ChEBI" id="CHEBI:15378"/>
        <dbReference type="ChEBI" id="CHEBI:29999"/>
        <dbReference type="ChEBI" id="CHEBI:30616"/>
        <dbReference type="ChEBI" id="CHEBI:83421"/>
        <dbReference type="ChEBI" id="CHEBI:456216"/>
        <dbReference type="EC" id="2.7.11.1"/>
    </reaction>
</comment>
<evidence type="ECO:0000256" key="2">
    <source>
        <dbReference type="ARBA" id="ARBA00022527"/>
    </source>
</evidence>
<dbReference type="Pfam" id="PF01453">
    <property type="entry name" value="B_lectin"/>
    <property type="match status" value="2"/>
</dbReference>
<dbReference type="GO" id="GO:0005524">
    <property type="term" value="F:ATP binding"/>
    <property type="evidence" value="ECO:0007669"/>
    <property type="project" value="UniProtKB-KW"/>
</dbReference>
<proteinExistence type="predicted"/>
<dbReference type="PROSITE" id="PS50927">
    <property type="entry name" value="BULB_LECTIN"/>
    <property type="match status" value="2"/>
</dbReference>
<dbReference type="FunFam" id="1.10.510.10:FF:001023">
    <property type="entry name" value="Os07g0541700 protein"/>
    <property type="match status" value="1"/>
</dbReference>
<keyword evidence="12" id="KW-0472">Membrane</keyword>
<feature type="domain" description="Apple" evidence="14">
    <location>
        <begin position="607"/>
        <end position="688"/>
    </location>
</feature>
<dbReference type="Proteomes" id="UP000290289">
    <property type="component" value="Chromosome 5"/>
</dbReference>
<sequence length="1052" mass="119739">MNEIACRLPAKLFKQATEIPTEKHKHQRQFFIVDAKSRIPRREMLFFKSLFLFFLLLSPLCASRIPRREMFFKPLFLFFLLLSPLCASRIPRREMFFKPLFLFFLLLSPLCASIDTITLNQQLKDGDSIVSKDRKFELGFFGPDNSSSYRYVGIWGRNDGPCWIEKKRFEITNGVPREILYLHQDSRLRIMHRDLKTSNALLDAKMNLKILDFACRLPVAGQIIQTTTEIPTEKHKHQRQFFIVDAKSRIPRREMLFFKPLFLLFLLLSPLCASRIPRREMFFKPLFLFFLLLSPLCASIDTITLNQQLKDGDSIVSKDRKFELGFFGPDNSSSSRYVGIWYANQPEKTVVWVANRDKPINDSSGVLAINRYGILVLSAAGNISIWSTDASVHVQTRSTFVAQLLDSGNLVVFQENKSESFIWQSFDYPTDTLLPGMKIGFNWKTGLEWKLTSWNSEKDPGTGDYSFRVVPNSTATPLIVVLKGSSKYWRSDPGPWPTFVSNDEEMSYYFVPNDSDSVARSVLRDYGLYQQLKWNDADDHWEEYWAAPKYRCDKYGHCGANSRSSPDNFNAFQCECLPGYEPKSVNDWNRRNGSDGCVSKRIGGLKCENGDGFVTLQRVKDPDASIEARLVRSMSAKECEQACLNNCSCTAYMSIEWEGRLDCMTWQDDLMDIVGRTELGRDLYVRVDKIELAKHTSKSKGFLRRRGALAIPIVSVLLALVLIIVFACWQQKRKSKTRARTDYAEVDELEEAKRHPESQYFSLSTIIAATDNFSPINKLGQGGFGIFYKKFQEKKINIRIILHRGCEIPNPQKKNSFAPDEVMRCIQVGLLCVEEETIHCALVLRNNSCGDAADLSVPKDHMRNPKSQKKNVILQASVSVLLLLMPFCTSIDTIALNQQLKTATLYPTTPVVPRTSVSGMQINLKKQDTPVNDSSGVLAINRYGNLVLSAAGNILIWSTNVSVHVQTRSTFVAQLLDSGNLVLFQENKSESFIWQSFDYPTDTLLPGMKIGFNWKTGLELKLTSWISENNPGTGDYSFRIVSIQPPPSNCCV</sequence>
<dbReference type="Gene3D" id="1.10.510.10">
    <property type="entry name" value="Transferase(Phosphotransferase) domain 1"/>
    <property type="match status" value="1"/>
</dbReference>
<keyword evidence="6" id="KW-0418">Kinase</keyword>
<evidence type="ECO:0000256" key="10">
    <source>
        <dbReference type="ARBA" id="ARBA00047899"/>
    </source>
</evidence>
<dbReference type="PANTHER" id="PTHR32444:SF247">
    <property type="entry name" value="OS01G0958200 PROTEIN"/>
    <property type="match status" value="1"/>
</dbReference>
<feature type="domain" description="Bulb-type lectin" evidence="13">
    <location>
        <begin position="859"/>
        <end position="996"/>
    </location>
</feature>
<dbReference type="SUPFAM" id="SSF56112">
    <property type="entry name" value="Protein kinase-like (PK-like)"/>
    <property type="match status" value="1"/>
</dbReference>
<keyword evidence="9" id="KW-0325">Glycoprotein</keyword>
<evidence type="ECO:0000259" key="14">
    <source>
        <dbReference type="PROSITE" id="PS50948"/>
    </source>
</evidence>
<evidence type="ECO:0000259" key="13">
    <source>
        <dbReference type="PROSITE" id="PS50927"/>
    </source>
</evidence>
<evidence type="ECO:0000256" key="8">
    <source>
        <dbReference type="ARBA" id="ARBA00023157"/>
    </source>
</evidence>
<organism evidence="15 16">
    <name type="scientific">Malus domestica</name>
    <name type="common">Apple</name>
    <name type="synonym">Pyrus malus</name>
    <dbReference type="NCBI Taxonomy" id="3750"/>
    <lineage>
        <taxon>Eukaryota</taxon>
        <taxon>Viridiplantae</taxon>
        <taxon>Streptophyta</taxon>
        <taxon>Embryophyta</taxon>
        <taxon>Tracheophyta</taxon>
        <taxon>Spermatophyta</taxon>
        <taxon>Magnoliopsida</taxon>
        <taxon>eudicotyledons</taxon>
        <taxon>Gunneridae</taxon>
        <taxon>Pentapetalae</taxon>
        <taxon>rosids</taxon>
        <taxon>fabids</taxon>
        <taxon>Rosales</taxon>
        <taxon>Rosaceae</taxon>
        <taxon>Amygdaloideae</taxon>
        <taxon>Maleae</taxon>
        <taxon>Malus</taxon>
    </lineage>
</organism>
<evidence type="ECO:0000256" key="4">
    <source>
        <dbReference type="ARBA" id="ARBA00022729"/>
    </source>
</evidence>
<dbReference type="SMART" id="SM00473">
    <property type="entry name" value="PAN_AP"/>
    <property type="match status" value="1"/>
</dbReference>
<dbReference type="AlphaFoldDB" id="A0A498K0Q3"/>
<keyword evidence="3" id="KW-0808">Transferase</keyword>
<dbReference type="InterPro" id="IPR000858">
    <property type="entry name" value="S_locus_glycoprot_dom"/>
</dbReference>
<evidence type="ECO:0000256" key="6">
    <source>
        <dbReference type="ARBA" id="ARBA00022777"/>
    </source>
</evidence>
<evidence type="ECO:0000256" key="9">
    <source>
        <dbReference type="ARBA" id="ARBA00023180"/>
    </source>
</evidence>
<evidence type="ECO:0000256" key="11">
    <source>
        <dbReference type="ARBA" id="ARBA00048679"/>
    </source>
</evidence>
<dbReference type="CDD" id="cd00028">
    <property type="entry name" value="B_lectin"/>
    <property type="match status" value="2"/>
</dbReference>
<dbReference type="PROSITE" id="PS50948">
    <property type="entry name" value="PAN"/>
    <property type="match status" value="1"/>
</dbReference>
<keyword evidence="16" id="KW-1185">Reference proteome</keyword>
<keyword evidence="7" id="KW-0067">ATP-binding</keyword>
<reference evidence="15 16" key="1">
    <citation type="submission" date="2018-10" db="EMBL/GenBank/DDBJ databases">
        <title>A high-quality apple genome assembly.</title>
        <authorList>
            <person name="Hu J."/>
        </authorList>
    </citation>
    <scope>NUCLEOTIDE SEQUENCE [LARGE SCALE GENOMIC DNA]</scope>
    <source>
        <strain evidence="16">cv. HFTH1</strain>
        <tissue evidence="15">Young leaf</tissue>
    </source>
</reference>
<comment type="catalytic activity">
    <reaction evidence="10">
        <text>L-threonyl-[protein] + ATP = O-phospho-L-threonyl-[protein] + ADP + H(+)</text>
        <dbReference type="Rhea" id="RHEA:46608"/>
        <dbReference type="Rhea" id="RHEA-COMP:11060"/>
        <dbReference type="Rhea" id="RHEA-COMP:11605"/>
        <dbReference type="ChEBI" id="CHEBI:15378"/>
        <dbReference type="ChEBI" id="CHEBI:30013"/>
        <dbReference type="ChEBI" id="CHEBI:30616"/>
        <dbReference type="ChEBI" id="CHEBI:61977"/>
        <dbReference type="ChEBI" id="CHEBI:456216"/>
        <dbReference type="EC" id="2.7.11.1"/>
    </reaction>
</comment>
<dbReference type="GO" id="GO:0004674">
    <property type="term" value="F:protein serine/threonine kinase activity"/>
    <property type="evidence" value="ECO:0007669"/>
    <property type="project" value="UniProtKB-KW"/>
</dbReference>
<dbReference type="FunFam" id="2.90.10.10:FF:000029">
    <property type="entry name" value="G-type lectin S-receptor-like serine/threonine-protein kinase"/>
    <property type="match status" value="1"/>
</dbReference>
<dbReference type="Gene3D" id="2.90.10.10">
    <property type="entry name" value="Bulb-type lectin domain"/>
    <property type="match status" value="2"/>
</dbReference>
<keyword evidence="12" id="KW-1133">Transmembrane helix</keyword>
<dbReference type="InterPro" id="IPR036426">
    <property type="entry name" value="Bulb-type_lectin_dom_sf"/>
</dbReference>
<dbReference type="SMART" id="SM00108">
    <property type="entry name" value="B_lectin"/>
    <property type="match status" value="2"/>
</dbReference>
<keyword evidence="5" id="KW-0547">Nucleotide-binding</keyword>
<feature type="transmembrane region" description="Helical" evidence="12">
    <location>
        <begin position="100"/>
        <end position="119"/>
    </location>
</feature>
<evidence type="ECO:0000313" key="16">
    <source>
        <dbReference type="Proteomes" id="UP000290289"/>
    </source>
</evidence>
<evidence type="ECO:0000256" key="1">
    <source>
        <dbReference type="ARBA" id="ARBA00012513"/>
    </source>
</evidence>
<dbReference type="CDD" id="cd01098">
    <property type="entry name" value="PAN_AP_plant"/>
    <property type="match status" value="1"/>
</dbReference>
<feature type="transmembrane region" description="Helical" evidence="12">
    <location>
        <begin position="707"/>
        <end position="729"/>
    </location>
</feature>
<dbReference type="Pfam" id="PF08276">
    <property type="entry name" value="PAN_2"/>
    <property type="match status" value="1"/>
</dbReference>
<evidence type="ECO:0000256" key="3">
    <source>
        <dbReference type="ARBA" id="ARBA00022679"/>
    </source>
</evidence>
<evidence type="ECO:0000256" key="7">
    <source>
        <dbReference type="ARBA" id="ARBA00022840"/>
    </source>
</evidence>